<sequence length="201" mass="22030">MSQGNSCDSCKVNSTLRKGTMDVGLKYERFGSNEVLIGFSDADLPGDTDSRRSTTGNLFVMSGEAVSWLNRKQSLVALSTTEAEYVALASATQEAVCLGRLLSNISMKPKAPIVINEDNQGTIAITKNPTSHIRMKHINIKFHYDWKVLQDGIIELVYCPTDPMTADILTKPLPQGHFEAHSFNLGLRNLPTTKLISVGVM</sequence>
<evidence type="ECO:0008006" key="2">
    <source>
        <dbReference type="Google" id="ProtNLM"/>
    </source>
</evidence>
<proteinExistence type="predicted"/>
<dbReference type="CDD" id="cd09272">
    <property type="entry name" value="RNase_HI_RT_Ty1"/>
    <property type="match status" value="1"/>
</dbReference>
<dbReference type="PANTHER" id="PTHR11439:SF483">
    <property type="entry name" value="PEPTIDE SYNTHASE GLIP-LIKE, PUTATIVE (AFU_ORTHOLOGUE AFUA_3G12920)-RELATED"/>
    <property type="match status" value="1"/>
</dbReference>
<protein>
    <recommendedName>
        <fullName evidence="2">Reverse transcriptase Ty1/copia-type domain-containing protein</fullName>
    </recommendedName>
</protein>
<dbReference type="eggNOG" id="KOG0017">
    <property type="taxonomic scope" value="Eukaryota"/>
</dbReference>
<reference evidence="1" key="1">
    <citation type="submission" date="2017-05" db="UniProtKB">
        <authorList>
            <consortium name="EnsemblMetazoa"/>
        </authorList>
    </citation>
    <scope>IDENTIFICATION</scope>
</reference>
<dbReference type="AlphaFoldDB" id="A0A1X7SLL6"/>
<dbReference type="EnsemblMetazoa" id="Aqu2.1.02924_001">
    <property type="protein sequence ID" value="Aqu2.1.02924_001"/>
    <property type="gene ID" value="Aqu2.1.02924"/>
</dbReference>
<organism evidence="1">
    <name type="scientific">Amphimedon queenslandica</name>
    <name type="common">Sponge</name>
    <dbReference type="NCBI Taxonomy" id="400682"/>
    <lineage>
        <taxon>Eukaryota</taxon>
        <taxon>Metazoa</taxon>
        <taxon>Porifera</taxon>
        <taxon>Demospongiae</taxon>
        <taxon>Heteroscleromorpha</taxon>
        <taxon>Haplosclerida</taxon>
        <taxon>Niphatidae</taxon>
        <taxon>Amphimedon</taxon>
    </lineage>
</organism>
<name>A0A1X7SLL6_AMPQE</name>
<dbReference type="PANTHER" id="PTHR11439">
    <property type="entry name" value="GAG-POL-RELATED RETROTRANSPOSON"/>
    <property type="match status" value="1"/>
</dbReference>
<dbReference type="InParanoid" id="A0A1X7SLL6"/>
<accession>A0A1X7SLL6</accession>
<dbReference type="STRING" id="400682.A0A1X7SLL6"/>
<evidence type="ECO:0000313" key="1">
    <source>
        <dbReference type="EnsemblMetazoa" id="Aqu2.1.02924_001"/>
    </source>
</evidence>